<feature type="transmembrane region" description="Helical" evidence="2">
    <location>
        <begin position="12"/>
        <end position="34"/>
    </location>
</feature>
<dbReference type="Proteomes" id="UP000613580">
    <property type="component" value="Unassembled WGS sequence"/>
</dbReference>
<gene>
    <name evidence="3" type="ORF">HMN09_00138500</name>
</gene>
<dbReference type="OrthoDB" id="3186354at2759"/>
<reference evidence="3" key="1">
    <citation type="submission" date="2020-05" db="EMBL/GenBank/DDBJ databases">
        <title>Mycena genomes resolve the evolution of fungal bioluminescence.</title>
        <authorList>
            <person name="Tsai I.J."/>
        </authorList>
    </citation>
    <scope>NUCLEOTIDE SEQUENCE</scope>
    <source>
        <strain evidence="3">110903Hualien_Pintung</strain>
    </source>
</reference>
<evidence type="ECO:0000313" key="3">
    <source>
        <dbReference type="EMBL" id="KAF7320547.1"/>
    </source>
</evidence>
<keyword evidence="2" id="KW-0812">Transmembrane</keyword>
<evidence type="ECO:0000256" key="1">
    <source>
        <dbReference type="SAM" id="MobiDB-lite"/>
    </source>
</evidence>
<feature type="transmembrane region" description="Helical" evidence="2">
    <location>
        <begin position="83"/>
        <end position="105"/>
    </location>
</feature>
<feature type="transmembrane region" description="Helical" evidence="2">
    <location>
        <begin position="212"/>
        <end position="233"/>
    </location>
</feature>
<keyword evidence="4" id="KW-1185">Reference proteome</keyword>
<feature type="transmembrane region" description="Helical" evidence="2">
    <location>
        <begin position="183"/>
        <end position="206"/>
    </location>
</feature>
<keyword evidence="2" id="KW-1133">Transmembrane helix</keyword>
<proteinExistence type="predicted"/>
<organism evidence="3 4">
    <name type="scientific">Mycena chlorophos</name>
    <name type="common">Agaric fungus</name>
    <name type="synonym">Agaricus chlorophos</name>
    <dbReference type="NCBI Taxonomy" id="658473"/>
    <lineage>
        <taxon>Eukaryota</taxon>
        <taxon>Fungi</taxon>
        <taxon>Dikarya</taxon>
        <taxon>Basidiomycota</taxon>
        <taxon>Agaricomycotina</taxon>
        <taxon>Agaricomycetes</taxon>
        <taxon>Agaricomycetidae</taxon>
        <taxon>Agaricales</taxon>
        <taxon>Marasmiineae</taxon>
        <taxon>Mycenaceae</taxon>
        <taxon>Mycena</taxon>
    </lineage>
</organism>
<sequence>MAAIWTGVSTLWVSTFLYGIYVTLFARCLSILMGTRAQRTFGRIQVAMMLNTVFMFLLSTVSAIIFLLQGATAYGSLKLNLNALQVAGVVVYVTNSILADSLLIYRCYVIWDTIYITLVPLALLLTTMVLGYLIQLRLFFILSLTTNLFVPALIAGRLWWVIRRLRGNAALAAATRRQSRRAVIILLESGLIYSAVVSVHMVYFHYQDPMDEVVYAALSQIVGIVPTLIIVRVGRGISQGSERTAVGSNASTLTRKASTFSQRSDVDRDSTIIGAPPAYMPGRHASTQMQEKQGNAWEDSSSV</sequence>
<feature type="transmembrane region" description="Helical" evidence="2">
    <location>
        <begin position="140"/>
        <end position="162"/>
    </location>
</feature>
<name>A0A8H6TPR0_MYCCL</name>
<feature type="compositionally biased region" description="Polar residues" evidence="1">
    <location>
        <begin position="285"/>
        <end position="303"/>
    </location>
</feature>
<dbReference type="EMBL" id="JACAZE010000002">
    <property type="protein sequence ID" value="KAF7320547.1"/>
    <property type="molecule type" value="Genomic_DNA"/>
</dbReference>
<protein>
    <submittedName>
        <fullName evidence="3">Zn(2)-C6 fungal-type domain-containing protein</fullName>
    </submittedName>
</protein>
<keyword evidence="2" id="KW-0472">Membrane</keyword>
<feature type="region of interest" description="Disordered" evidence="1">
    <location>
        <begin position="257"/>
        <end position="303"/>
    </location>
</feature>
<feature type="transmembrane region" description="Helical" evidence="2">
    <location>
        <begin position="114"/>
        <end position="134"/>
    </location>
</feature>
<accession>A0A8H6TPR0</accession>
<comment type="caution">
    <text evidence="3">The sequence shown here is derived from an EMBL/GenBank/DDBJ whole genome shotgun (WGS) entry which is preliminary data.</text>
</comment>
<evidence type="ECO:0000256" key="2">
    <source>
        <dbReference type="SAM" id="Phobius"/>
    </source>
</evidence>
<feature type="transmembrane region" description="Helical" evidence="2">
    <location>
        <begin position="46"/>
        <end position="71"/>
    </location>
</feature>
<dbReference type="AlphaFoldDB" id="A0A8H6TPR0"/>
<evidence type="ECO:0000313" key="4">
    <source>
        <dbReference type="Proteomes" id="UP000613580"/>
    </source>
</evidence>